<dbReference type="GO" id="GO:0005516">
    <property type="term" value="F:calmodulin binding"/>
    <property type="evidence" value="ECO:0007669"/>
    <property type="project" value="UniProtKB-KW"/>
</dbReference>
<evidence type="ECO:0000313" key="14">
    <source>
        <dbReference type="Proteomes" id="UP001497497"/>
    </source>
</evidence>
<feature type="domain" description="Nitric oxide synthase (NOS)" evidence="12">
    <location>
        <begin position="1"/>
        <end position="287"/>
    </location>
</feature>
<keyword evidence="7" id="KW-0479">Metal-binding</keyword>
<dbReference type="InterPro" id="IPR044943">
    <property type="entry name" value="NOS_dom_1"/>
</dbReference>
<proteinExistence type="inferred from homology"/>
<dbReference type="GO" id="GO:0006809">
    <property type="term" value="P:nitric oxide biosynthetic process"/>
    <property type="evidence" value="ECO:0007669"/>
    <property type="project" value="InterPro"/>
</dbReference>
<keyword evidence="5" id="KW-0349">Heme</keyword>
<dbReference type="AlphaFoldDB" id="A0AAV2IGX9"/>
<evidence type="ECO:0000256" key="7">
    <source>
        <dbReference type="ARBA" id="ARBA00022723"/>
    </source>
</evidence>
<evidence type="ECO:0000256" key="6">
    <source>
        <dbReference type="ARBA" id="ARBA00022643"/>
    </source>
</evidence>
<comment type="cofactor">
    <cofactor evidence="2">
        <name>heme b</name>
        <dbReference type="ChEBI" id="CHEBI:60344"/>
    </cofactor>
</comment>
<evidence type="ECO:0000256" key="4">
    <source>
        <dbReference type="ARBA" id="ARBA00012989"/>
    </source>
</evidence>
<evidence type="ECO:0000256" key="3">
    <source>
        <dbReference type="ARBA" id="ARBA00006267"/>
    </source>
</evidence>
<dbReference type="GO" id="GO:0046872">
    <property type="term" value="F:metal ion binding"/>
    <property type="evidence" value="ECO:0007669"/>
    <property type="project" value="UniProtKB-KW"/>
</dbReference>
<dbReference type="Gene3D" id="3.90.340.10">
    <property type="entry name" value="Nitric Oxide Synthase, Chain A, domain 1"/>
    <property type="match status" value="1"/>
</dbReference>
<feature type="non-terminal residue" evidence="13">
    <location>
        <position position="1"/>
    </location>
</feature>
<evidence type="ECO:0000256" key="11">
    <source>
        <dbReference type="ARBA" id="ARBA00023004"/>
    </source>
</evidence>
<keyword evidence="6" id="KW-0285">Flavoprotein</keyword>
<evidence type="ECO:0000256" key="8">
    <source>
        <dbReference type="ARBA" id="ARBA00022857"/>
    </source>
</evidence>
<dbReference type="InterPro" id="IPR050607">
    <property type="entry name" value="NOS"/>
</dbReference>
<dbReference type="Gene3D" id="3.90.440.10">
    <property type="entry name" value="Nitric Oxide Synthase,Heme Domain,Chain A domain 2"/>
    <property type="match status" value="1"/>
</dbReference>
<dbReference type="SUPFAM" id="SSF56512">
    <property type="entry name" value="Nitric oxide (NO) synthase oxygenase domain"/>
    <property type="match status" value="1"/>
</dbReference>
<dbReference type="GO" id="GO:0004517">
    <property type="term" value="F:nitric-oxide synthase activity"/>
    <property type="evidence" value="ECO:0007669"/>
    <property type="project" value="UniProtKB-EC"/>
</dbReference>
<dbReference type="FunFam" id="3.90.440.10:FF:000005">
    <property type="entry name" value="Nitric oxide synthase, inducible"/>
    <property type="match status" value="1"/>
</dbReference>
<evidence type="ECO:0000259" key="12">
    <source>
        <dbReference type="Pfam" id="PF02898"/>
    </source>
</evidence>
<evidence type="ECO:0000256" key="10">
    <source>
        <dbReference type="ARBA" id="ARBA00023002"/>
    </source>
</evidence>
<dbReference type="Proteomes" id="UP001497497">
    <property type="component" value="Unassembled WGS sequence"/>
</dbReference>
<organism evidence="13 14">
    <name type="scientific">Lymnaea stagnalis</name>
    <name type="common">Great pond snail</name>
    <name type="synonym">Helix stagnalis</name>
    <dbReference type="NCBI Taxonomy" id="6523"/>
    <lineage>
        <taxon>Eukaryota</taxon>
        <taxon>Metazoa</taxon>
        <taxon>Spiralia</taxon>
        <taxon>Lophotrochozoa</taxon>
        <taxon>Mollusca</taxon>
        <taxon>Gastropoda</taxon>
        <taxon>Heterobranchia</taxon>
        <taxon>Euthyneura</taxon>
        <taxon>Panpulmonata</taxon>
        <taxon>Hygrophila</taxon>
        <taxon>Lymnaeoidea</taxon>
        <taxon>Lymnaeidae</taxon>
        <taxon>Lymnaea</taxon>
    </lineage>
</organism>
<evidence type="ECO:0000256" key="5">
    <source>
        <dbReference type="ARBA" id="ARBA00022617"/>
    </source>
</evidence>
<sequence>QVFDARHVLTARGMFEAICKHIKYGTNNGKLRSSITIFPKRLESRPDFRVWNSHLIRYAGYKMDNGTVIGDPANLTFTEQCIKLGWKPKYGKFDVLPLVLSAAGADPEVFEIPPNLVLEVKIEHPQYPWFAELGLKWHALPGVAGMLFDCGGIEFPACPFNGWYMGTEIGARNFCDTNRYNITEIVAEKLNLNTENIASLWKDRVILEVNIAVLHSFQSSGVTITDHHSASESFIKHMENEYKLRGGCPGDWVWVVPPLGGSSLEVFHQEMLLYKLKPSYEYQEDAWLTHKWKRDSLKRLFNKQK</sequence>
<evidence type="ECO:0000313" key="13">
    <source>
        <dbReference type="EMBL" id="CAL1546256.1"/>
    </source>
</evidence>
<protein>
    <recommendedName>
        <fullName evidence="4">nitric-oxide synthase (NADPH)</fullName>
        <ecNumber evidence="4">1.14.13.39</ecNumber>
    </recommendedName>
</protein>
<evidence type="ECO:0000256" key="9">
    <source>
        <dbReference type="ARBA" id="ARBA00022860"/>
    </source>
</evidence>
<dbReference type="PANTHER" id="PTHR43410">
    <property type="entry name" value="NITRIC OXIDE SYNTHASE OXYGENASE"/>
    <property type="match status" value="1"/>
</dbReference>
<comment type="similarity">
    <text evidence="3">Belongs to the NOS family.</text>
</comment>
<dbReference type="InterPro" id="IPR004030">
    <property type="entry name" value="NOS_N"/>
</dbReference>
<reference evidence="13 14" key="1">
    <citation type="submission" date="2024-04" db="EMBL/GenBank/DDBJ databases">
        <authorList>
            <consortium name="Genoscope - CEA"/>
            <person name="William W."/>
        </authorList>
    </citation>
    <scope>NUCLEOTIDE SEQUENCE [LARGE SCALE GENOMIC DNA]</scope>
</reference>
<dbReference type="Pfam" id="PF02898">
    <property type="entry name" value="NO_synthase"/>
    <property type="match status" value="1"/>
</dbReference>
<comment type="caution">
    <text evidence="13">The sequence shown here is derived from an EMBL/GenBank/DDBJ whole genome shotgun (WGS) entry which is preliminary data.</text>
</comment>
<keyword evidence="11" id="KW-0408">Iron</keyword>
<keyword evidence="9" id="KW-0112">Calmodulin-binding</keyword>
<dbReference type="InterPro" id="IPR044944">
    <property type="entry name" value="NOS_dom_3"/>
</dbReference>
<keyword evidence="10" id="KW-0560">Oxidoreductase</keyword>
<keyword evidence="14" id="KW-1185">Reference proteome</keyword>
<keyword evidence="6" id="KW-0288">FMN</keyword>
<evidence type="ECO:0000256" key="1">
    <source>
        <dbReference type="ARBA" id="ARBA00001917"/>
    </source>
</evidence>
<dbReference type="InterPro" id="IPR044940">
    <property type="entry name" value="NOS_dom_2"/>
</dbReference>
<feature type="non-terminal residue" evidence="13">
    <location>
        <position position="305"/>
    </location>
</feature>
<name>A0AAV2IGX9_LYMST</name>
<dbReference type="EC" id="1.14.13.39" evidence="4"/>
<gene>
    <name evidence="13" type="ORF">GSLYS_00019633001</name>
</gene>
<evidence type="ECO:0000256" key="2">
    <source>
        <dbReference type="ARBA" id="ARBA00001970"/>
    </source>
</evidence>
<dbReference type="EMBL" id="CAXITT010000789">
    <property type="protein sequence ID" value="CAL1546256.1"/>
    <property type="molecule type" value="Genomic_DNA"/>
</dbReference>
<keyword evidence="8" id="KW-0521">NADP</keyword>
<dbReference type="PANTHER" id="PTHR43410:SF1">
    <property type="entry name" value="NITRIC OXIDE SYNTHASE"/>
    <property type="match status" value="1"/>
</dbReference>
<accession>A0AAV2IGX9</accession>
<comment type="cofactor">
    <cofactor evidence="1">
        <name>FMN</name>
        <dbReference type="ChEBI" id="CHEBI:58210"/>
    </cofactor>
</comment>
<dbReference type="InterPro" id="IPR036119">
    <property type="entry name" value="NOS_N_sf"/>
</dbReference>
<dbReference type="Gene3D" id="3.90.1230.10">
    <property type="entry name" value="Nitric Oxide Synthase, Chain A, domain 3"/>
    <property type="match status" value="1"/>
</dbReference>